<gene>
    <name evidence="4" type="ORF">GCM10018772_32840</name>
</gene>
<dbReference type="PANTHER" id="PTHR43156">
    <property type="entry name" value="STAGE II SPORULATION PROTEIN E-RELATED"/>
    <property type="match status" value="1"/>
</dbReference>
<dbReference type="AlphaFoldDB" id="A0A919E2T0"/>
<reference evidence="4" key="2">
    <citation type="submission" date="2020-09" db="EMBL/GenBank/DDBJ databases">
        <authorList>
            <person name="Sun Q."/>
            <person name="Ohkuma M."/>
        </authorList>
    </citation>
    <scope>NUCLEOTIDE SEQUENCE</scope>
    <source>
        <strain evidence="4">JCM 4477</strain>
    </source>
</reference>
<dbReference type="GO" id="GO:0016791">
    <property type="term" value="F:phosphatase activity"/>
    <property type="evidence" value="ECO:0007669"/>
    <property type="project" value="TreeGrafter"/>
</dbReference>
<dbReference type="Proteomes" id="UP000630718">
    <property type="component" value="Unassembled WGS sequence"/>
</dbReference>
<keyword evidence="2" id="KW-0812">Transmembrane</keyword>
<evidence type="ECO:0000256" key="2">
    <source>
        <dbReference type="SAM" id="Phobius"/>
    </source>
</evidence>
<feature type="transmembrane region" description="Helical" evidence="2">
    <location>
        <begin position="26"/>
        <end position="43"/>
    </location>
</feature>
<proteinExistence type="predicted"/>
<reference evidence="4" key="1">
    <citation type="journal article" date="2014" name="Int. J. Syst. Evol. Microbiol.">
        <title>Complete genome sequence of Corynebacterium casei LMG S-19264T (=DSM 44701T), isolated from a smear-ripened cheese.</title>
        <authorList>
            <consortium name="US DOE Joint Genome Institute (JGI-PGF)"/>
            <person name="Walter F."/>
            <person name="Albersmeier A."/>
            <person name="Kalinowski J."/>
            <person name="Ruckert C."/>
        </authorList>
    </citation>
    <scope>NUCLEOTIDE SEQUENCE</scope>
    <source>
        <strain evidence="4">JCM 4477</strain>
    </source>
</reference>
<comment type="caution">
    <text evidence="4">The sequence shown here is derived from an EMBL/GenBank/DDBJ whole genome shotgun (WGS) entry which is preliminary data.</text>
</comment>
<keyword evidence="1" id="KW-0378">Hydrolase</keyword>
<evidence type="ECO:0000259" key="3">
    <source>
        <dbReference type="SMART" id="SM00331"/>
    </source>
</evidence>
<dbReference type="EMBL" id="BNBI01000006">
    <property type="protein sequence ID" value="GHF05031.1"/>
    <property type="molecule type" value="Genomic_DNA"/>
</dbReference>
<keyword evidence="2" id="KW-1133">Transmembrane helix</keyword>
<dbReference type="SUPFAM" id="SSF81606">
    <property type="entry name" value="PP2C-like"/>
    <property type="match status" value="1"/>
</dbReference>
<dbReference type="Pfam" id="PF07228">
    <property type="entry name" value="SpoIIE"/>
    <property type="match status" value="1"/>
</dbReference>
<accession>A0A919E2T0</accession>
<feature type="transmembrane region" description="Helical" evidence="2">
    <location>
        <begin position="55"/>
        <end position="88"/>
    </location>
</feature>
<organism evidence="4 5">
    <name type="scientific">Streptomyces fumanus</name>
    <dbReference type="NCBI Taxonomy" id="67302"/>
    <lineage>
        <taxon>Bacteria</taxon>
        <taxon>Bacillati</taxon>
        <taxon>Actinomycetota</taxon>
        <taxon>Actinomycetes</taxon>
        <taxon>Kitasatosporales</taxon>
        <taxon>Streptomycetaceae</taxon>
        <taxon>Streptomyces</taxon>
    </lineage>
</organism>
<dbReference type="InterPro" id="IPR036457">
    <property type="entry name" value="PPM-type-like_dom_sf"/>
</dbReference>
<name>A0A919E2T0_9ACTN</name>
<keyword evidence="2" id="KW-0472">Membrane</keyword>
<dbReference type="SMART" id="SM00331">
    <property type="entry name" value="PP2C_SIG"/>
    <property type="match status" value="1"/>
</dbReference>
<protein>
    <submittedName>
        <fullName evidence="4">Membrane protein</fullName>
    </submittedName>
</protein>
<sequence length="398" mass="42377">MSPHRRATGLLSHAPPEFQEPVVPPWARWLPLVLIALALAVDLPTPGAFSGDLLLALSAMMAACVYSLRMVVLVAVLTSAAGLLVLVFGRHLTVDGSHAVVDYISLVVLAWASVPLCRLRLFLYDQLQGARRAAEYAQRAVLPPVRAWLGRTWIAVRYEAASHAAAVGGDLYAAERTRYGVRLLIGDVRGKGLDAIPSVAALVGCFREAAHHTETLPLLARHLDEAVTRFTRELATVRAADGEVTEVADVVGVADEQFITAAIAEIPAGGGEVRLLTRGHCQAFLAGPGGVRTWEAADPGLPLGMGELDPGPWEYETRPFAFGDVLLMCTDGLLEARDRDGVFFSPEEGLRASWRQGPPTVADTLTRLVHQHAGGVLTDDLALIAVTVTATGPPPAVA</sequence>
<dbReference type="PANTHER" id="PTHR43156:SF2">
    <property type="entry name" value="STAGE II SPORULATION PROTEIN E"/>
    <property type="match status" value="1"/>
</dbReference>
<dbReference type="Gene3D" id="3.60.40.10">
    <property type="entry name" value="PPM-type phosphatase domain"/>
    <property type="match status" value="1"/>
</dbReference>
<evidence type="ECO:0000256" key="1">
    <source>
        <dbReference type="ARBA" id="ARBA00022801"/>
    </source>
</evidence>
<evidence type="ECO:0000313" key="4">
    <source>
        <dbReference type="EMBL" id="GHF05031.1"/>
    </source>
</evidence>
<feature type="transmembrane region" description="Helical" evidence="2">
    <location>
        <begin position="100"/>
        <end position="123"/>
    </location>
</feature>
<dbReference type="InterPro" id="IPR052016">
    <property type="entry name" value="Bact_Sigma-Reg"/>
</dbReference>
<keyword evidence="5" id="KW-1185">Reference proteome</keyword>
<dbReference type="RefSeq" id="WP_190205002.1">
    <property type="nucleotide sequence ID" value="NZ_BNBI01000006.1"/>
</dbReference>
<feature type="domain" description="PPM-type phosphatase" evidence="3">
    <location>
        <begin position="149"/>
        <end position="388"/>
    </location>
</feature>
<evidence type="ECO:0000313" key="5">
    <source>
        <dbReference type="Proteomes" id="UP000630718"/>
    </source>
</evidence>
<dbReference type="InterPro" id="IPR001932">
    <property type="entry name" value="PPM-type_phosphatase-like_dom"/>
</dbReference>